<comment type="catalytic activity">
    <reaction evidence="9">
        <text>CDP-1L-myo-inositol + 1D-myo-inositol 3-phosphate = bis(1L-myo-inositol) 3,1'-phosphate 1-phosphate + CMP + H(+)</text>
        <dbReference type="Rhea" id="RHEA:31327"/>
        <dbReference type="ChEBI" id="CHEBI:15378"/>
        <dbReference type="ChEBI" id="CHEBI:58401"/>
        <dbReference type="ChEBI" id="CHEBI:60377"/>
        <dbReference type="ChEBI" id="CHEBI:62573"/>
        <dbReference type="ChEBI" id="CHEBI:62576"/>
        <dbReference type="EC" id="2.7.8.34"/>
    </reaction>
</comment>
<evidence type="ECO:0000256" key="7">
    <source>
        <dbReference type="ARBA" id="ARBA00022679"/>
    </source>
</evidence>
<dbReference type="PROSITE" id="PS00379">
    <property type="entry name" value="CDP_ALCOHOL_P_TRANSF"/>
    <property type="match status" value="1"/>
</dbReference>
<keyword evidence="8" id="KW-0548">Nucleotidyltransferase</keyword>
<evidence type="ECO:0000256" key="6">
    <source>
        <dbReference type="ARBA" id="ARBA00018322"/>
    </source>
</evidence>
<dbReference type="AlphaFoldDB" id="A0A9E2BHZ3"/>
<evidence type="ECO:0000256" key="11">
    <source>
        <dbReference type="SAM" id="Phobius"/>
    </source>
</evidence>
<comment type="similarity">
    <text evidence="10">Belongs to the CDP-alcohol phosphatidyltransferase class-I family.</text>
</comment>
<comment type="caution">
    <text evidence="13">The sequence shown here is derived from an EMBL/GenBank/DDBJ whole genome shotgun (WGS) entry which is preliminary data.</text>
</comment>
<evidence type="ECO:0000256" key="4">
    <source>
        <dbReference type="ARBA" id="ARBA00012504"/>
    </source>
</evidence>
<keyword evidence="7 10" id="KW-0808">Transferase</keyword>
<dbReference type="GO" id="GO:0016780">
    <property type="term" value="F:phosphotransferase activity, for other substituted phosphate groups"/>
    <property type="evidence" value="ECO:0007669"/>
    <property type="project" value="InterPro"/>
</dbReference>
<proteinExistence type="inferred from homology"/>
<reference evidence="13 14" key="1">
    <citation type="journal article" date="2021" name="bioRxiv">
        <title>Unique metabolic strategies in Hadean analogues reveal hints for primordial physiology.</title>
        <authorList>
            <person name="Nobu M.K."/>
            <person name="Nakai R."/>
            <person name="Tamazawa S."/>
            <person name="Mori H."/>
            <person name="Toyoda A."/>
            <person name="Ijiri A."/>
            <person name="Suzuki S."/>
            <person name="Kurokawa K."/>
            <person name="Kamagata Y."/>
            <person name="Tamaki H."/>
        </authorList>
    </citation>
    <scope>NUCLEOTIDE SEQUENCE [LARGE SCALE GENOMIC DNA]</scope>
    <source>
        <strain evidence="13">BS525</strain>
    </source>
</reference>
<keyword evidence="11" id="KW-0812">Transmembrane</keyword>
<dbReference type="EC" id="2.7.8.34" evidence="5"/>
<evidence type="ECO:0000313" key="14">
    <source>
        <dbReference type="Proteomes" id="UP000811545"/>
    </source>
</evidence>
<feature type="transmembrane region" description="Helical" evidence="11">
    <location>
        <begin position="393"/>
        <end position="418"/>
    </location>
</feature>
<evidence type="ECO:0000256" key="2">
    <source>
        <dbReference type="ARBA" id="ARBA00006982"/>
    </source>
</evidence>
<keyword evidence="11" id="KW-0472">Membrane</keyword>
<dbReference type="PANTHER" id="PTHR43584">
    <property type="entry name" value="NUCLEOTIDYL TRANSFERASE"/>
    <property type="match status" value="1"/>
</dbReference>
<keyword evidence="11" id="KW-1133">Transmembrane helix</keyword>
<accession>A0A9E2BHZ3</accession>
<evidence type="ECO:0000256" key="9">
    <source>
        <dbReference type="ARBA" id="ARBA00049235"/>
    </source>
</evidence>
<evidence type="ECO:0000259" key="12">
    <source>
        <dbReference type="Pfam" id="PF00483"/>
    </source>
</evidence>
<protein>
    <recommendedName>
        <fullName evidence="6">Bifunctional IPC transferase and DIPP synthase</fullName>
        <ecNumber evidence="4">2.7.7.74</ecNumber>
        <ecNumber evidence="5">2.7.8.34</ecNumber>
    </recommendedName>
</protein>
<comment type="similarity">
    <text evidence="2">In the C-terminal section; belongs to the CDP-alcohol phosphatidyltransferase class-I family.</text>
</comment>
<gene>
    <name evidence="13" type="primary">spsI</name>
    <name evidence="13" type="ORF">DDT42_01092</name>
</gene>
<dbReference type="EC" id="2.7.7.74" evidence="4"/>
<comment type="catalytic activity">
    <reaction evidence="1">
        <text>1D-myo-inositol 3-phosphate + CTP + H(+) = CDP-1L-myo-inositol + diphosphate</text>
        <dbReference type="Rhea" id="RHEA:30647"/>
        <dbReference type="ChEBI" id="CHEBI:15378"/>
        <dbReference type="ChEBI" id="CHEBI:33019"/>
        <dbReference type="ChEBI" id="CHEBI:37563"/>
        <dbReference type="ChEBI" id="CHEBI:58401"/>
        <dbReference type="ChEBI" id="CHEBI:62573"/>
        <dbReference type="EC" id="2.7.7.74"/>
    </reaction>
</comment>
<dbReference type="Gene3D" id="1.20.120.1760">
    <property type="match status" value="1"/>
</dbReference>
<evidence type="ECO:0000256" key="1">
    <source>
        <dbReference type="ARBA" id="ARBA00000729"/>
    </source>
</evidence>
<feature type="transmembrane region" description="Helical" evidence="11">
    <location>
        <begin position="346"/>
        <end position="363"/>
    </location>
</feature>
<dbReference type="Gene3D" id="3.90.550.10">
    <property type="entry name" value="Spore Coat Polysaccharide Biosynthesis Protein SpsA, Chain A"/>
    <property type="match status" value="1"/>
</dbReference>
<dbReference type="GO" id="GO:0016020">
    <property type="term" value="C:membrane"/>
    <property type="evidence" value="ECO:0007669"/>
    <property type="project" value="InterPro"/>
</dbReference>
<dbReference type="GO" id="GO:0016779">
    <property type="term" value="F:nucleotidyltransferase activity"/>
    <property type="evidence" value="ECO:0007669"/>
    <property type="project" value="UniProtKB-KW"/>
</dbReference>
<dbReference type="InterPro" id="IPR048254">
    <property type="entry name" value="CDP_ALCOHOL_P_TRANSF_CS"/>
</dbReference>
<organism evidence="13 14">
    <name type="scientific">Psychracetigena formicireducens</name>
    <dbReference type="NCBI Taxonomy" id="2986056"/>
    <lineage>
        <taxon>Bacteria</taxon>
        <taxon>Bacillati</taxon>
        <taxon>Candidatus Lithacetigenota</taxon>
        <taxon>Candidatus Psychracetigena</taxon>
    </lineage>
</organism>
<dbReference type="Pfam" id="PF01066">
    <property type="entry name" value="CDP-OH_P_transf"/>
    <property type="match status" value="1"/>
</dbReference>
<dbReference type="Pfam" id="PF00483">
    <property type="entry name" value="NTP_transferase"/>
    <property type="match status" value="1"/>
</dbReference>
<evidence type="ECO:0000313" key="13">
    <source>
        <dbReference type="EMBL" id="MBT9145222.1"/>
    </source>
</evidence>
<evidence type="ECO:0000256" key="5">
    <source>
        <dbReference type="ARBA" id="ARBA00013268"/>
    </source>
</evidence>
<dbReference type="Proteomes" id="UP000811545">
    <property type="component" value="Unassembled WGS sequence"/>
</dbReference>
<dbReference type="PANTHER" id="PTHR43584:SF8">
    <property type="entry name" value="N-ACETYLMURAMATE ALPHA-1-PHOSPHATE URIDYLYLTRANSFERASE"/>
    <property type="match status" value="1"/>
</dbReference>
<feature type="domain" description="Nucleotidyl transferase" evidence="12">
    <location>
        <begin position="3"/>
        <end position="219"/>
    </location>
</feature>
<sequence length="436" mass="50071">MQGIILSAGKGERLRAANPSSIKPLYTFFGIPLLERNIRLLLSLNFEEIVVVLGETGAIIEKFLQKKFKKEKRLKVFYASNYLKGNAFTLLDIKPIARDRFVLLMGDHVHLKDNLLKLLKSNEENVLAVSKRTDLSSVEEATLIEVRDGQVHNIGKNIKEWNYIDTGLFKFSPAVFNQLEDKVEETGGELNLSLRGWKELKAVDIGNGFWYDVDTVEDKIRGEKLFQEALRKKSDGLISRFINRKISLKLSRLLALLPFNAHFYSVLSFLLLLLSSIFFYWRWLPLGGILVQISSIIDGVDGEIARVRGEESKWGAYFDSILDRIGDSILIFSVSIPSFLIDYNSWYLILGFTALLFSHLSMLEKDKIKSLTGREFYEIDPVYLLPSSRDSRLFLIFIFSLFGKTLEPLFLISLFGFMHTFLRLFFLKNIFEKEAT</sequence>
<evidence type="ECO:0000256" key="8">
    <source>
        <dbReference type="ARBA" id="ARBA00022695"/>
    </source>
</evidence>
<comment type="similarity">
    <text evidence="3">In the N-terminal section; belongs to the MobA family.</text>
</comment>
<dbReference type="InterPro" id="IPR043130">
    <property type="entry name" value="CDP-OH_PTrfase_TM_dom"/>
</dbReference>
<dbReference type="InterPro" id="IPR000462">
    <property type="entry name" value="CDP-OH_P_trans"/>
</dbReference>
<dbReference type="InterPro" id="IPR005835">
    <property type="entry name" value="NTP_transferase_dom"/>
</dbReference>
<dbReference type="SUPFAM" id="SSF53448">
    <property type="entry name" value="Nucleotide-diphospho-sugar transferases"/>
    <property type="match status" value="1"/>
</dbReference>
<dbReference type="EMBL" id="QLTW01000062">
    <property type="protein sequence ID" value="MBT9145222.1"/>
    <property type="molecule type" value="Genomic_DNA"/>
</dbReference>
<feature type="transmembrane region" description="Helical" evidence="11">
    <location>
        <begin position="253"/>
        <end position="274"/>
    </location>
</feature>
<dbReference type="GO" id="GO:0008654">
    <property type="term" value="P:phospholipid biosynthetic process"/>
    <property type="evidence" value="ECO:0007669"/>
    <property type="project" value="InterPro"/>
</dbReference>
<name>A0A9E2BHZ3_PSYF1</name>
<dbReference type="InterPro" id="IPR050065">
    <property type="entry name" value="GlmU-like"/>
</dbReference>
<dbReference type="InterPro" id="IPR029044">
    <property type="entry name" value="Nucleotide-diphossugar_trans"/>
</dbReference>
<evidence type="ECO:0000256" key="10">
    <source>
        <dbReference type="RuleBase" id="RU003750"/>
    </source>
</evidence>
<evidence type="ECO:0000256" key="3">
    <source>
        <dbReference type="ARBA" id="ARBA00007897"/>
    </source>
</evidence>